<name>X1NET3_9ZZZZ</name>
<accession>X1NET3</accession>
<dbReference type="EMBL" id="BARV01023902">
    <property type="protein sequence ID" value="GAI42108.1"/>
    <property type="molecule type" value="Genomic_DNA"/>
</dbReference>
<feature type="non-terminal residue" evidence="1">
    <location>
        <position position="1"/>
    </location>
</feature>
<dbReference type="AlphaFoldDB" id="X1NET3"/>
<comment type="caution">
    <text evidence="1">The sequence shown here is derived from an EMBL/GenBank/DDBJ whole genome shotgun (WGS) entry which is preliminary data.</text>
</comment>
<organism evidence="1">
    <name type="scientific">marine sediment metagenome</name>
    <dbReference type="NCBI Taxonomy" id="412755"/>
    <lineage>
        <taxon>unclassified sequences</taxon>
        <taxon>metagenomes</taxon>
        <taxon>ecological metagenomes</taxon>
    </lineage>
</organism>
<protein>
    <submittedName>
        <fullName evidence="1">Uncharacterized protein</fullName>
    </submittedName>
</protein>
<evidence type="ECO:0000313" key="1">
    <source>
        <dbReference type="EMBL" id="GAI42108.1"/>
    </source>
</evidence>
<proteinExistence type="predicted"/>
<gene>
    <name evidence="1" type="ORF">S06H3_39131</name>
</gene>
<reference evidence="1" key="1">
    <citation type="journal article" date="2014" name="Front. Microbiol.">
        <title>High frequency of phylogenetically diverse reductive dehalogenase-homologous genes in deep subseafloor sedimentary metagenomes.</title>
        <authorList>
            <person name="Kawai M."/>
            <person name="Futagami T."/>
            <person name="Toyoda A."/>
            <person name="Takaki Y."/>
            <person name="Nishi S."/>
            <person name="Hori S."/>
            <person name="Arai W."/>
            <person name="Tsubouchi T."/>
            <person name="Morono Y."/>
            <person name="Uchiyama I."/>
            <person name="Ito T."/>
            <person name="Fujiyama A."/>
            <person name="Inagaki F."/>
            <person name="Takami H."/>
        </authorList>
    </citation>
    <scope>NUCLEOTIDE SEQUENCE</scope>
    <source>
        <strain evidence="1">Expedition CK06-06</strain>
    </source>
</reference>
<sequence length="83" mass="8769">GNVEVDGITKFGDGGDANYVDVNSVGQLTLHGDAEVLRHLRIGSAEWGRGTNAPATGEEGVWATLDFVVITIFGFNDLYSGID</sequence>